<feature type="domain" description="DUF8195" evidence="4">
    <location>
        <begin position="349"/>
        <end position="578"/>
    </location>
</feature>
<protein>
    <submittedName>
        <fullName evidence="5">Uncharacterized protein</fullName>
    </submittedName>
</protein>
<gene>
    <name evidence="5" type="ORF">L0P57_03465</name>
</gene>
<name>A0ABS9MHF2_9FIRM</name>
<evidence type="ECO:0000313" key="6">
    <source>
        <dbReference type="Proteomes" id="UP001298681"/>
    </source>
</evidence>
<dbReference type="Pfam" id="PF26613">
    <property type="entry name" value="DUF8193"/>
    <property type="match status" value="1"/>
</dbReference>
<dbReference type="InterPro" id="IPR058507">
    <property type="entry name" value="DUF8194"/>
</dbReference>
<evidence type="ECO:0000259" key="2">
    <source>
        <dbReference type="Pfam" id="PF26613"/>
    </source>
</evidence>
<evidence type="ECO:0000313" key="5">
    <source>
        <dbReference type="EMBL" id="MCG4609996.1"/>
    </source>
</evidence>
<dbReference type="InterPro" id="IPR058508">
    <property type="entry name" value="DUF8195"/>
</dbReference>
<evidence type="ECO:0000259" key="3">
    <source>
        <dbReference type="Pfam" id="PF26614"/>
    </source>
</evidence>
<reference evidence="5 6" key="1">
    <citation type="submission" date="2022-01" db="EMBL/GenBank/DDBJ databases">
        <title>Collection of gut derived symbiotic bacterial strains cultured from healthy donors.</title>
        <authorList>
            <person name="Lin H."/>
            <person name="Kohout C."/>
            <person name="Waligurski E."/>
            <person name="Pamer E.G."/>
        </authorList>
    </citation>
    <scope>NUCLEOTIDE SEQUENCE [LARGE SCALE GENOMIC DNA]</scope>
    <source>
        <strain evidence="5 6">DFI.7.58</strain>
    </source>
</reference>
<evidence type="ECO:0000259" key="4">
    <source>
        <dbReference type="Pfam" id="PF26615"/>
    </source>
</evidence>
<feature type="domain" description="DUF8194" evidence="3">
    <location>
        <begin position="257"/>
        <end position="345"/>
    </location>
</feature>
<dbReference type="Proteomes" id="UP001298681">
    <property type="component" value="Unassembled WGS sequence"/>
</dbReference>
<dbReference type="EMBL" id="JAKNHQ010000003">
    <property type="protein sequence ID" value="MCG4609996.1"/>
    <property type="molecule type" value="Genomic_DNA"/>
</dbReference>
<feature type="domain" description="DUF8193" evidence="2">
    <location>
        <begin position="25"/>
        <end position="244"/>
    </location>
</feature>
<comment type="caution">
    <text evidence="5">The sequence shown here is derived from an EMBL/GenBank/DDBJ whole genome shotgun (WGS) entry which is preliminary data.</text>
</comment>
<sequence length="584" mass="64817">MKRILALILSVVLMLGIAVPAYAIGDENIDSGGGNLGNGTSTSYWNPGMDGVRISVVETSSHAVIGNTIDWSNKMPGTNVIHFGKISKLSYNSGASLRPIVGGYTCIRPAQSLPRIISSGSYPASIDAIRSYFTDEQVIRAIAGYVGMDFDTLICGDYKIVIEPIAYLVYGGANYAMTATEAALYDKTVDGDLRYWMGSLTHQNLPLAIFLEEADLGYPAWSGSTTSKVSNDQIISSLGIGIVRFNDELEPPEIDEFDYEYRVDTDVITSVEVSGGQSDPDNPVTVQFVIEGSTYTVSNVYYPEGDSQLVWVKWHTPEEPCVCTIRVRVQGGGTAQSTITANIVDLDGNDPPNPVADDRNDDFTLVSIPEKEEVTSASWGIWSPWWQENWVWVENWEKCWHTDRWTDSEGKSHTDRWYHWVDNGWWEDQGWWEFDYSGYSASLSASMAITPDSMSPTASATTAKSGYGIQQTVTANVSTTQSSAVTAAQNAVTYFPEFNYEGFWRLLDRSVSGKRSAFAFKNNPYSTYNRPTHFTPIWYPDGSYTPYTWLLDCWTPAGMLSMNLTDSIRISGDLWEDWHIAPAN</sequence>
<dbReference type="GeneID" id="97380478"/>
<keyword evidence="1" id="KW-0732">Signal</keyword>
<dbReference type="RefSeq" id="WP_071430766.1">
    <property type="nucleotide sequence ID" value="NZ_JAKNHQ010000003.1"/>
</dbReference>
<accession>A0ABS9MHF2</accession>
<evidence type="ECO:0000256" key="1">
    <source>
        <dbReference type="SAM" id="SignalP"/>
    </source>
</evidence>
<dbReference type="Pfam" id="PF26614">
    <property type="entry name" value="DUF8194"/>
    <property type="match status" value="1"/>
</dbReference>
<proteinExistence type="predicted"/>
<organism evidence="5 6">
    <name type="scientific">Anaeromassilibacillus senegalensis</name>
    <dbReference type="NCBI Taxonomy" id="1673717"/>
    <lineage>
        <taxon>Bacteria</taxon>
        <taxon>Bacillati</taxon>
        <taxon>Bacillota</taxon>
        <taxon>Clostridia</taxon>
        <taxon>Eubacteriales</taxon>
        <taxon>Acutalibacteraceae</taxon>
        <taxon>Anaeromassilibacillus</taxon>
    </lineage>
</organism>
<feature type="signal peptide" evidence="1">
    <location>
        <begin position="1"/>
        <end position="23"/>
    </location>
</feature>
<keyword evidence="6" id="KW-1185">Reference proteome</keyword>
<dbReference type="InterPro" id="IPR058506">
    <property type="entry name" value="DUF8193"/>
</dbReference>
<feature type="chain" id="PRO_5047292627" evidence="1">
    <location>
        <begin position="24"/>
        <end position="584"/>
    </location>
</feature>
<dbReference type="Pfam" id="PF26615">
    <property type="entry name" value="DUF8195"/>
    <property type="match status" value="1"/>
</dbReference>